<dbReference type="InterPro" id="IPR051694">
    <property type="entry name" value="Immunoregulatory_rcpt-like"/>
</dbReference>
<protein>
    <recommendedName>
        <fullName evidence="10">Mid2 domain-containing protein</fullName>
    </recommendedName>
</protein>
<keyword evidence="7" id="KW-0732">Signal</keyword>
<organism evidence="8 9">
    <name type="scientific">Aureobasidium subglaciale (strain EXF-2481)</name>
    <name type="common">Aureobasidium pullulans var. subglaciale</name>
    <dbReference type="NCBI Taxonomy" id="1043005"/>
    <lineage>
        <taxon>Eukaryota</taxon>
        <taxon>Fungi</taxon>
        <taxon>Dikarya</taxon>
        <taxon>Ascomycota</taxon>
        <taxon>Pezizomycotina</taxon>
        <taxon>Dothideomycetes</taxon>
        <taxon>Dothideomycetidae</taxon>
        <taxon>Dothideales</taxon>
        <taxon>Saccotheciaceae</taxon>
        <taxon>Aureobasidium</taxon>
    </lineage>
</organism>
<feature type="compositionally biased region" description="Basic and acidic residues" evidence="5">
    <location>
        <begin position="252"/>
        <end position="269"/>
    </location>
</feature>
<feature type="compositionally biased region" description="Basic and acidic residues" evidence="5">
    <location>
        <begin position="278"/>
        <end position="290"/>
    </location>
</feature>
<feature type="region of interest" description="Disordered" evidence="5">
    <location>
        <begin position="94"/>
        <end position="148"/>
    </location>
</feature>
<gene>
    <name evidence="8" type="ORF">AUEXF2481DRAFT_24866</name>
</gene>
<dbReference type="GO" id="GO:0071944">
    <property type="term" value="C:cell periphery"/>
    <property type="evidence" value="ECO:0007669"/>
    <property type="project" value="UniProtKB-ARBA"/>
</dbReference>
<dbReference type="RefSeq" id="XP_013349057.1">
    <property type="nucleotide sequence ID" value="XM_013493603.1"/>
</dbReference>
<accession>A0A074ZQI5</accession>
<dbReference type="OrthoDB" id="3883986at2759"/>
<keyword evidence="3 6" id="KW-1133">Transmembrane helix</keyword>
<keyword evidence="2 6" id="KW-0812">Transmembrane</keyword>
<feature type="compositionally biased region" description="Basic and acidic residues" evidence="5">
    <location>
        <begin position="427"/>
        <end position="438"/>
    </location>
</feature>
<evidence type="ECO:0000256" key="4">
    <source>
        <dbReference type="ARBA" id="ARBA00023136"/>
    </source>
</evidence>
<feature type="transmembrane region" description="Helical" evidence="6">
    <location>
        <begin position="156"/>
        <end position="179"/>
    </location>
</feature>
<comment type="subcellular location">
    <subcellularLocation>
        <location evidence="1">Membrane</location>
        <topology evidence="1">Single-pass membrane protein</topology>
    </subcellularLocation>
</comment>
<dbReference type="PANTHER" id="PTHR15549">
    <property type="entry name" value="PAIRED IMMUNOGLOBULIN-LIKE TYPE 2 RECEPTOR"/>
    <property type="match status" value="1"/>
</dbReference>
<evidence type="ECO:0000256" key="1">
    <source>
        <dbReference type="ARBA" id="ARBA00004167"/>
    </source>
</evidence>
<dbReference type="GeneID" id="25362858"/>
<evidence type="ECO:0000313" key="8">
    <source>
        <dbReference type="EMBL" id="KER00552.1"/>
    </source>
</evidence>
<feature type="compositionally biased region" description="Low complexity" evidence="5">
    <location>
        <begin position="94"/>
        <end position="115"/>
    </location>
</feature>
<proteinExistence type="predicted"/>
<feature type="compositionally biased region" description="Low complexity" evidence="5">
    <location>
        <begin position="122"/>
        <end position="143"/>
    </location>
</feature>
<keyword evidence="9" id="KW-1185">Reference proteome</keyword>
<keyword evidence="4 6" id="KW-0472">Membrane</keyword>
<feature type="chain" id="PRO_5001704213" description="Mid2 domain-containing protein" evidence="7">
    <location>
        <begin position="19"/>
        <end position="438"/>
    </location>
</feature>
<evidence type="ECO:0008006" key="10">
    <source>
        <dbReference type="Google" id="ProtNLM"/>
    </source>
</evidence>
<feature type="region of interest" description="Disordered" evidence="5">
    <location>
        <begin position="249"/>
        <end position="438"/>
    </location>
</feature>
<feature type="signal peptide" evidence="7">
    <location>
        <begin position="1"/>
        <end position="18"/>
    </location>
</feature>
<name>A0A074ZQI5_AURSE</name>
<dbReference type="Proteomes" id="UP000030641">
    <property type="component" value="Unassembled WGS sequence"/>
</dbReference>
<evidence type="ECO:0000313" key="9">
    <source>
        <dbReference type="Proteomes" id="UP000030641"/>
    </source>
</evidence>
<dbReference type="GO" id="GO:0016020">
    <property type="term" value="C:membrane"/>
    <property type="evidence" value="ECO:0007669"/>
    <property type="project" value="UniProtKB-SubCell"/>
</dbReference>
<dbReference type="OMA" id="WHPRRES"/>
<evidence type="ECO:0000256" key="2">
    <source>
        <dbReference type="ARBA" id="ARBA00022692"/>
    </source>
</evidence>
<dbReference type="HOGENOM" id="CLU_648865_0_0_1"/>
<evidence type="ECO:0000256" key="3">
    <source>
        <dbReference type="ARBA" id="ARBA00022989"/>
    </source>
</evidence>
<evidence type="ECO:0000256" key="6">
    <source>
        <dbReference type="SAM" id="Phobius"/>
    </source>
</evidence>
<dbReference type="AlphaFoldDB" id="A0A074ZQI5"/>
<sequence>MRMKVNLTVALLVGLATADDQPAGLLNALEAIVTAETSQVQNGIQSLLSQADSLIKNVYPSTTVTDVASMTWPTTVVIGSQTYTIPATESSLSTTTTTSASISDTSPSSAIASTTENARPVLTSAASDTLSSTIPSATSTSSSHEPQMRDPWDRRLGIILGVVLGSIALALGVFLIWFLHRRRKNTGSYFKRRLSSPSENEVYSWRNDAEAEKYGNPDAPPLLQAPMAAHGVYTTRDWTNDDDDMHLGYGGYRHEEDHSPAELSAERSNRGSLQRISTSEDTHPAYRQDRPPTPFSPESFEAMAASPVSPIEQEPQRRRSSGFWPPRNSSEGYRNLDSPHANAARQPSLAALAGSVAQDYPHPYYQNPFASSEDYDQDAYDGSYQDHQRHLSPTPDIPSRSPRRRSSPMVFYPSSDELGRFNFGIDGGRERRPSELGA</sequence>
<evidence type="ECO:0000256" key="7">
    <source>
        <dbReference type="SAM" id="SignalP"/>
    </source>
</evidence>
<evidence type="ECO:0000256" key="5">
    <source>
        <dbReference type="SAM" id="MobiDB-lite"/>
    </source>
</evidence>
<reference evidence="8 9" key="1">
    <citation type="journal article" date="2014" name="BMC Genomics">
        <title>Genome sequencing of four Aureobasidium pullulans varieties: biotechnological potential, stress tolerance, and description of new species.</title>
        <authorList>
            <person name="Gostin Ar C."/>
            <person name="Ohm R.A."/>
            <person name="Kogej T."/>
            <person name="Sonjak S."/>
            <person name="Turk M."/>
            <person name="Zajc J."/>
            <person name="Zalar P."/>
            <person name="Grube M."/>
            <person name="Sun H."/>
            <person name="Han J."/>
            <person name="Sharma A."/>
            <person name="Chiniquy J."/>
            <person name="Ngan C.Y."/>
            <person name="Lipzen A."/>
            <person name="Barry K."/>
            <person name="Grigoriev I.V."/>
            <person name="Gunde-Cimerman N."/>
        </authorList>
    </citation>
    <scope>NUCLEOTIDE SEQUENCE [LARGE SCALE GENOMIC DNA]</scope>
    <source>
        <strain evidence="8 9">EXF-2481</strain>
    </source>
</reference>
<dbReference type="InParanoid" id="A0A074ZQI5"/>
<dbReference type="EMBL" id="KL584749">
    <property type="protein sequence ID" value="KER00552.1"/>
    <property type="molecule type" value="Genomic_DNA"/>
</dbReference>